<reference evidence="1 2" key="1">
    <citation type="submission" date="2019-09" db="EMBL/GenBank/DDBJ databases">
        <title>Genome sequence and assembly of Adhaeribacter sp.</title>
        <authorList>
            <person name="Chhetri G."/>
        </authorList>
    </citation>
    <scope>NUCLEOTIDE SEQUENCE [LARGE SCALE GENOMIC DNA]</scope>
    <source>
        <strain evidence="1 2">DK36</strain>
    </source>
</reference>
<organism evidence="1 2">
    <name type="scientific">Adhaeribacter rhizoryzae</name>
    <dbReference type="NCBI Taxonomy" id="2607907"/>
    <lineage>
        <taxon>Bacteria</taxon>
        <taxon>Pseudomonadati</taxon>
        <taxon>Bacteroidota</taxon>
        <taxon>Cytophagia</taxon>
        <taxon>Cytophagales</taxon>
        <taxon>Hymenobacteraceae</taxon>
        <taxon>Adhaeribacter</taxon>
    </lineage>
</organism>
<evidence type="ECO:0008006" key="3">
    <source>
        <dbReference type="Google" id="ProtNLM"/>
    </source>
</evidence>
<gene>
    <name evidence="1" type="ORF">F0145_13460</name>
</gene>
<accession>A0A5M6DF75</accession>
<protein>
    <recommendedName>
        <fullName evidence="3">Addiction module protein</fullName>
    </recommendedName>
</protein>
<evidence type="ECO:0000313" key="1">
    <source>
        <dbReference type="EMBL" id="KAA5545056.1"/>
    </source>
</evidence>
<dbReference type="AlphaFoldDB" id="A0A5M6DF75"/>
<comment type="caution">
    <text evidence="1">The sequence shown here is derived from an EMBL/GenBank/DDBJ whole genome shotgun (WGS) entry which is preliminary data.</text>
</comment>
<sequence>MGLEAIKLELIEWLTKLEDEDTIEYLKVVKDSQSENDWWEDLTPEQKSGIERGLKDIDEGRVTSHEEIKKRFGLLGTQFYGRTRP</sequence>
<dbReference type="Proteomes" id="UP000323426">
    <property type="component" value="Unassembled WGS sequence"/>
</dbReference>
<evidence type="ECO:0000313" key="2">
    <source>
        <dbReference type="Proteomes" id="UP000323426"/>
    </source>
</evidence>
<name>A0A5M6DF75_9BACT</name>
<proteinExistence type="predicted"/>
<dbReference type="RefSeq" id="WP_150088939.1">
    <property type="nucleotide sequence ID" value="NZ_VWSF01000009.1"/>
</dbReference>
<dbReference type="EMBL" id="VWSF01000009">
    <property type="protein sequence ID" value="KAA5545056.1"/>
    <property type="molecule type" value="Genomic_DNA"/>
</dbReference>
<keyword evidence="2" id="KW-1185">Reference proteome</keyword>